<feature type="region of interest" description="Disordered" evidence="1">
    <location>
        <begin position="205"/>
        <end position="269"/>
    </location>
</feature>
<reference evidence="4" key="2">
    <citation type="submission" date="2020-09" db="EMBL/GenBank/DDBJ databases">
        <authorList>
            <person name="Sun Q."/>
            <person name="Zhou Y."/>
        </authorList>
    </citation>
    <scope>NUCLEOTIDE SEQUENCE</scope>
    <source>
        <strain evidence="4">CGMCC 4.7398</strain>
    </source>
</reference>
<proteinExistence type="predicted"/>
<evidence type="ECO:0000256" key="1">
    <source>
        <dbReference type="SAM" id="MobiDB-lite"/>
    </source>
</evidence>
<feature type="compositionally biased region" description="Low complexity" evidence="1">
    <location>
        <begin position="211"/>
        <end position="222"/>
    </location>
</feature>
<evidence type="ECO:0000313" key="4">
    <source>
        <dbReference type="EMBL" id="GHH71460.1"/>
    </source>
</evidence>
<organism evidence="4 5">
    <name type="scientific">Promicromonospora soli</name>
    <dbReference type="NCBI Taxonomy" id="2035533"/>
    <lineage>
        <taxon>Bacteria</taxon>
        <taxon>Bacillati</taxon>
        <taxon>Actinomycetota</taxon>
        <taxon>Actinomycetes</taxon>
        <taxon>Micrococcales</taxon>
        <taxon>Promicromonosporaceae</taxon>
        <taxon>Promicromonospora</taxon>
    </lineage>
</organism>
<keyword evidence="2" id="KW-0472">Membrane</keyword>
<feature type="region of interest" description="Disordered" evidence="1">
    <location>
        <begin position="725"/>
        <end position="752"/>
    </location>
</feature>
<name>A0A919FTZ3_9MICO</name>
<comment type="caution">
    <text evidence="4">The sequence shown here is derived from an EMBL/GenBank/DDBJ whole genome shotgun (WGS) entry which is preliminary data.</text>
</comment>
<evidence type="ECO:0000256" key="2">
    <source>
        <dbReference type="SAM" id="Phobius"/>
    </source>
</evidence>
<keyword evidence="2" id="KW-0812">Transmembrane</keyword>
<feature type="domain" description="GEVED" evidence="3">
    <location>
        <begin position="779"/>
        <end position="858"/>
    </location>
</feature>
<keyword evidence="2" id="KW-1133">Transmembrane helix</keyword>
<evidence type="ECO:0000313" key="5">
    <source>
        <dbReference type="Proteomes" id="UP000627369"/>
    </source>
</evidence>
<feature type="compositionally biased region" description="Basic residues" evidence="1">
    <location>
        <begin position="27"/>
        <end position="39"/>
    </location>
</feature>
<dbReference type="Pfam" id="PF20009">
    <property type="entry name" value="GEVED"/>
    <property type="match status" value="1"/>
</dbReference>
<feature type="compositionally biased region" description="Acidic residues" evidence="1">
    <location>
        <begin position="223"/>
        <end position="235"/>
    </location>
</feature>
<dbReference type="EMBL" id="BNAS01000002">
    <property type="protein sequence ID" value="GHH71460.1"/>
    <property type="molecule type" value="Genomic_DNA"/>
</dbReference>
<feature type="region of interest" description="Disordered" evidence="1">
    <location>
        <begin position="1"/>
        <end position="44"/>
    </location>
</feature>
<gene>
    <name evidence="4" type="ORF">GCM10017772_19900</name>
</gene>
<dbReference type="InterPro" id="IPR045474">
    <property type="entry name" value="GEVED"/>
</dbReference>
<evidence type="ECO:0000259" key="3">
    <source>
        <dbReference type="Pfam" id="PF20009"/>
    </source>
</evidence>
<sequence length="1661" mass="171701">MCMKQKGDIMRTGFPDRTGANGAGGRRPQRGGSARHGHSRPGTGTVRRVVAGALAFALGGTGLAAAAAVPAAADTAYEVTGQWEAGTPDTAGRGDVVNAVWRVNVNDDAPANDPVNDVTFTVTLEHGLFKELPDVCQTTDVDPASVISDDDATLTCNLGTVQPGAEVVVRTPVIADGETGVEITAVGEIDGEQAQLSPIAVVVAEEETSEDASPSAPKPSESAEPEPSDAPESEELPAQKSEVSESAEDPEPAAPEAEGPITPLSTNPTDTLIRVSQTFSAYVGPGENLDIAFEKVFDDVDGVDAVITVRGPDGSEVDCTVTDAEPAGSGCDWANLTSGTPGVWEIDFATAGGASADDQYAWDITVQTAVSVDVPGRVWSEHYWMTQQGTDSSADIGFWYLSEQGFLYDVEYDDYHGIDSLFTANATGNALDGTCVSAYESYDLIGPFADPEFYTPTDECGPPFRIFFEEPDSSMPATATTPDGTTWLNPELTLPSLENLDFAQDPVSDIREGEFTVDSTNFVGNASLQIDANNDGDYDDPVDRTIPFGVTADGNQTIPFDGIDGQGNPISLLDEIGARVLIDRVGEIHFTNFDVERRAGGVLVEALTGPAAGTPDATTIYWNDTNLLTADRDCLTPELDGVAGVDSSGGVHDWDCEPFASNANDGVNGSWGDQRWIDDWTFHQVELQDEMAIDEPHDFGDAPDSYGTTIGADGAFHGLYDGLTLGTELDDESDGQPSGDATADGGDEDGVAGPVYVAVGVDSTIEVTATNETDDPATLAGWVDLDNSGTFEPGELVTVPVPANSGTAAYSLSFPGGATATGDAFARFRLYAGTPGQIGEILPTGPAASGEVEDYLVQLYSDEVVKEPVGVPFANADGTHTVEFSITVTREGTGPDYDLSDVFTVGDSITLNEVTSANTEPGGITTLDNWDDASSTLEIVADEPIADGVTHEYLVTVNATIDGEAMSFDASDCSLTGGESGTGFLNTAELVSGGNVAEDDACVEATVPQIEKTVSSEPTPMGGGEYEVVYQIDVTNPHAGATEYDLDDDLMYGDAVTVVGTPTAEAITGGLSSLENDWDASTETLLIQTDEPIDAAADADSPTVHSYLVTVRFTVDLDEVTVENSDCTLTDGESGTGLLNSSSIEVDEQTSTDQACPSIPLIGVSKTVSDGPVANGDGTWTITYDVVATNTGDADGVYTATDMMTADGDLVVESGTIVSAPDGVTVSEDWTGLGTDQSDAENVIAADVVLPAGGTHTYQVEVVVSVDDADGVPILTDCSELGEDGPGGLSNIAEVEHNELTDDAEACVMIAFITVDKTVSSGPTPNGDGTWTVLYDIVAENIGGAAGEYELADRLLFGEGVVVESADVVTTPDGVADPAGWTGQGADLAAAENQVATGVTLDAGGEHTYQVQVVVSLDRATVTPDTLICPEPGSGDSGGLANSTELTHNGEVQDDDACATLPLIDITKEVVGDPVAGEDGTWTVTYEITAVNDGAAEGVYTLTDRLRFGAGITVDEATVTDTPSGVTALTSWTGQGAVQASPANVVADGVTLGAGQTHTYRVQVLATVNESGTNLSAFTCPEPGFGEPGGFANVAGIDLNDLTDSADACATPLADTSPPGDTAPPLAPTGADVGWLVAGTALLLLLGAAAMIVARQRRSTD</sequence>
<reference evidence="4" key="1">
    <citation type="journal article" date="2014" name="Int. J. Syst. Evol. Microbiol.">
        <title>Complete genome sequence of Corynebacterium casei LMG S-19264T (=DSM 44701T), isolated from a smear-ripened cheese.</title>
        <authorList>
            <consortium name="US DOE Joint Genome Institute (JGI-PGF)"/>
            <person name="Walter F."/>
            <person name="Albersmeier A."/>
            <person name="Kalinowski J."/>
            <person name="Ruckert C."/>
        </authorList>
    </citation>
    <scope>NUCLEOTIDE SEQUENCE</scope>
    <source>
        <strain evidence="4">CGMCC 4.7398</strain>
    </source>
</reference>
<feature type="transmembrane region" description="Helical" evidence="2">
    <location>
        <begin position="1633"/>
        <end position="1654"/>
    </location>
</feature>
<protein>
    <recommendedName>
        <fullName evidence="3">GEVED domain-containing protein</fullName>
    </recommendedName>
</protein>
<accession>A0A919FTZ3</accession>
<dbReference type="Proteomes" id="UP000627369">
    <property type="component" value="Unassembled WGS sequence"/>
</dbReference>
<keyword evidence="5" id="KW-1185">Reference proteome</keyword>